<organism evidence="3 4">
    <name type="scientific">Salipaludibacillus neizhouensis</name>
    <dbReference type="NCBI Taxonomy" id="885475"/>
    <lineage>
        <taxon>Bacteria</taxon>
        <taxon>Bacillati</taxon>
        <taxon>Bacillota</taxon>
        <taxon>Bacilli</taxon>
        <taxon>Bacillales</taxon>
        <taxon>Bacillaceae</taxon>
    </lineage>
</organism>
<evidence type="ECO:0000313" key="3">
    <source>
        <dbReference type="EMBL" id="RKL66495.1"/>
    </source>
</evidence>
<dbReference type="PIRSF" id="PIRSF006470">
    <property type="entry name" value="DctB"/>
    <property type="match status" value="1"/>
</dbReference>
<proteinExistence type="predicted"/>
<dbReference type="PANTHER" id="PTHR33376">
    <property type="match status" value="1"/>
</dbReference>
<dbReference type="InterPro" id="IPR004682">
    <property type="entry name" value="TRAP_DctP"/>
</dbReference>
<dbReference type="InterPro" id="IPR038404">
    <property type="entry name" value="TRAP_DctP_sf"/>
</dbReference>
<keyword evidence="4" id="KW-1185">Reference proteome</keyword>
<dbReference type="PROSITE" id="PS51257">
    <property type="entry name" value="PROKAR_LIPOPROTEIN"/>
    <property type="match status" value="1"/>
</dbReference>
<comment type="caution">
    <text evidence="3">The sequence shown here is derived from an EMBL/GenBank/DDBJ whole genome shotgun (WGS) entry which is preliminary data.</text>
</comment>
<dbReference type="Gene3D" id="3.40.190.170">
    <property type="entry name" value="Bacterial extracellular solute-binding protein, family 7"/>
    <property type="match status" value="1"/>
</dbReference>
<dbReference type="RefSeq" id="WP_110935775.1">
    <property type="nucleotide sequence ID" value="NZ_KZ614146.1"/>
</dbReference>
<dbReference type="PANTHER" id="PTHR33376:SF3">
    <property type="entry name" value="C4-DICARBOXYLATE-BINDING PROTEIN"/>
    <property type="match status" value="1"/>
</dbReference>
<dbReference type="GO" id="GO:0030288">
    <property type="term" value="C:outer membrane-bounded periplasmic space"/>
    <property type="evidence" value="ECO:0007669"/>
    <property type="project" value="InterPro"/>
</dbReference>
<evidence type="ECO:0000256" key="1">
    <source>
        <dbReference type="ARBA" id="ARBA00022729"/>
    </source>
</evidence>
<dbReference type="GO" id="GO:0055085">
    <property type="term" value="P:transmembrane transport"/>
    <property type="evidence" value="ECO:0007669"/>
    <property type="project" value="InterPro"/>
</dbReference>
<dbReference type="OrthoDB" id="2087at2"/>
<name>A0A3A9KFT5_9BACI</name>
<dbReference type="EMBL" id="PDOE01000006">
    <property type="protein sequence ID" value="RKL66495.1"/>
    <property type="molecule type" value="Genomic_DNA"/>
</dbReference>
<reference evidence="3 4" key="1">
    <citation type="submission" date="2017-10" db="EMBL/GenBank/DDBJ databases">
        <title>Bacillus sp. nov., a halophilic bacterium isolated from a Keqin Lake.</title>
        <authorList>
            <person name="Wang H."/>
        </authorList>
    </citation>
    <scope>NUCLEOTIDE SEQUENCE [LARGE SCALE GENOMIC DNA]</scope>
    <source>
        <strain evidence="3 4">KCTC 13187</strain>
    </source>
</reference>
<evidence type="ECO:0000256" key="2">
    <source>
        <dbReference type="SAM" id="SignalP"/>
    </source>
</evidence>
<dbReference type="InterPro" id="IPR018389">
    <property type="entry name" value="DctP_fam"/>
</dbReference>
<sequence>MKKYLFSISATALIIALSACQGEEGSSNATSNANEENEEEHTIRIGITQNDQNAEYKGLEQFKEGVEERTDGAVKVELYPSDQLASIPDLVEQASSGTNVGTITDAGQIGDLMNEFYILQSPYMFEDYEEIDKLLESDLYHQWVEDFTDNGIRILSFNWKLGERNLATNTKIETPDDLEGNVIRTNGSQIVDGAISAMGGSPSGMPWTEAYPGLEQGVIDGVEAHNLAIYESSLYEVIDHIALTNHFQLVSGLVVSNDWYSELPEEYQDILTEEAQGAGETAFEIANETAKEYEKLMKEAGVEFSDVDREAFKERAQDVYSELGLEDIQAQVNEVLND</sequence>
<gene>
    <name evidence="3" type="ORF">CR203_14435</name>
</gene>
<dbReference type="AlphaFoldDB" id="A0A3A9KFT5"/>
<feature type="signal peptide" evidence="2">
    <location>
        <begin position="1"/>
        <end position="21"/>
    </location>
</feature>
<dbReference type="Pfam" id="PF03480">
    <property type="entry name" value="DctP"/>
    <property type="match status" value="1"/>
</dbReference>
<accession>A0A3A9KFT5</accession>
<keyword evidence="1 2" id="KW-0732">Signal</keyword>
<feature type="chain" id="PRO_5039167809" evidence="2">
    <location>
        <begin position="22"/>
        <end position="338"/>
    </location>
</feature>
<dbReference type="NCBIfam" id="NF037995">
    <property type="entry name" value="TRAP_S1"/>
    <property type="match status" value="1"/>
</dbReference>
<protein>
    <submittedName>
        <fullName evidence="3">C4-dicarboxylate ABC transporter</fullName>
    </submittedName>
</protein>
<dbReference type="CDD" id="cd13669">
    <property type="entry name" value="PBP2_TRAP_TM0322_like"/>
    <property type="match status" value="1"/>
</dbReference>
<evidence type="ECO:0000313" key="4">
    <source>
        <dbReference type="Proteomes" id="UP000281498"/>
    </source>
</evidence>
<dbReference type="Proteomes" id="UP000281498">
    <property type="component" value="Unassembled WGS sequence"/>
</dbReference>